<gene>
    <name evidence="2" type="ORF">Pcinc_038075</name>
</gene>
<evidence type="ECO:0000313" key="2">
    <source>
        <dbReference type="EMBL" id="KAK3855526.1"/>
    </source>
</evidence>
<proteinExistence type="predicted"/>
<dbReference type="Proteomes" id="UP001286313">
    <property type="component" value="Unassembled WGS sequence"/>
</dbReference>
<accession>A0AAE1BR84</accession>
<feature type="region of interest" description="Disordered" evidence="1">
    <location>
        <begin position="150"/>
        <end position="210"/>
    </location>
</feature>
<feature type="compositionally biased region" description="Polar residues" evidence="1">
    <location>
        <begin position="198"/>
        <end position="210"/>
    </location>
</feature>
<sequence length="210" mass="22611">MGWTYCVASLQSSSPSSSPVRLRLTVTPTLETLWRMCCHRCRVLGSSIVLRPRELRYWGMTKNAAAVKSFITRCLEPSCLGQSTVDRKTKFYPTLPVGNSARQRMITTNKLHGGFAYIDKSLGASGQSAATGQNMIILGSVSDEAMMEETEGLYSTSQNAAGGPLRPGPTAIRGNTPTASSHGLPEHTQRQLRGLQPSGRTHTSPSGLLG</sequence>
<evidence type="ECO:0000256" key="1">
    <source>
        <dbReference type="SAM" id="MobiDB-lite"/>
    </source>
</evidence>
<comment type="caution">
    <text evidence="2">The sequence shown here is derived from an EMBL/GenBank/DDBJ whole genome shotgun (WGS) entry which is preliminary data.</text>
</comment>
<keyword evidence="3" id="KW-1185">Reference proteome</keyword>
<name>A0AAE1BR84_PETCI</name>
<evidence type="ECO:0000313" key="3">
    <source>
        <dbReference type="Proteomes" id="UP001286313"/>
    </source>
</evidence>
<reference evidence="2" key="1">
    <citation type="submission" date="2023-10" db="EMBL/GenBank/DDBJ databases">
        <title>Genome assemblies of two species of porcelain crab, Petrolisthes cinctipes and Petrolisthes manimaculis (Anomura: Porcellanidae).</title>
        <authorList>
            <person name="Angst P."/>
        </authorList>
    </citation>
    <scope>NUCLEOTIDE SEQUENCE</scope>
    <source>
        <strain evidence="2">PB745_01</strain>
        <tissue evidence="2">Gill</tissue>
    </source>
</reference>
<dbReference type="EMBL" id="JAWQEG010006179">
    <property type="protein sequence ID" value="KAK3855526.1"/>
    <property type="molecule type" value="Genomic_DNA"/>
</dbReference>
<protein>
    <submittedName>
        <fullName evidence="2">Uncharacterized protein</fullName>
    </submittedName>
</protein>
<dbReference type="AlphaFoldDB" id="A0AAE1BR84"/>
<organism evidence="2 3">
    <name type="scientific">Petrolisthes cinctipes</name>
    <name type="common">Flat porcelain crab</name>
    <dbReference type="NCBI Taxonomy" id="88211"/>
    <lineage>
        <taxon>Eukaryota</taxon>
        <taxon>Metazoa</taxon>
        <taxon>Ecdysozoa</taxon>
        <taxon>Arthropoda</taxon>
        <taxon>Crustacea</taxon>
        <taxon>Multicrustacea</taxon>
        <taxon>Malacostraca</taxon>
        <taxon>Eumalacostraca</taxon>
        <taxon>Eucarida</taxon>
        <taxon>Decapoda</taxon>
        <taxon>Pleocyemata</taxon>
        <taxon>Anomura</taxon>
        <taxon>Galatheoidea</taxon>
        <taxon>Porcellanidae</taxon>
        <taxon>Petrolisthes</taxon>
    </lineage>
</organism>